<dbReference type="SUPFAM" id="SSF50037">
    <property type="entry name" value="C-terminal domain of transcriptional repressors"/>
    <property type="match status" value="1"/>
</dbReference>
<evidence type="ECO:0000256" key="4">
    <source>
        <dbReference type="ARBA" id="ARBA00023004"/>
    </source>
</evidence>
<dbReference type="KEGG" id="aaut:ACETAC_08930"/>
<evidence type="ECO:0000313" key="10">
    <source>
        <dbReference type="Proteomes" id="UP000671913"/>
    </source>
</evidence>
<protein>
    <submittedName>
        <fullName evidence="9">DtxR family transcriptional regulator</fullName>
    </submittedName>
</protein>
<comment type="subcellular location">
    <subcellularLocation>
        <location evidence="1">Cytoplasm</location>
    </subcellularLocation>
</comment>
<keyword evidence="6" id="KW-0238">DNA-binding</keyword>
<evidence type="ECO:0000313" key="9">
    <source>
        <dbReference type="EMBL" id="QSZ26982.1"/>
    </source>
</evidence>
<dbReference type="GO" id="GO:0003700">
    <property type="term" value="F:DNA-binding transcription factor activity"/>
    <property type="evidence" value="ECO:0007669"/>
    <property type="project" value="InterPro"/>
</dbReference>
<evidence type="ECO:0000256" key="2">
    <source>
        <dbReference type="ARBA" id="ARBA00007871"/>
    </source>
</evidence>
<evidence type="ECO:0000256" key="7">
    <source>
        <dbReference type="ARBA" id="ARBA00023163"/>
    </source>
</evidence>
<dbReference type="PANTHER" id="PTHR33238">
    <property type="entry name" value="IRON (METAL) DEPENDENT REPRESSOR, DTXR FAMILY"/>
    <property type="match status" value="1"/>
</dbReference>
<evidence type="ECO:0000256" key="6">
    <source>
        <dbReference type="ARBA" id="ARBA00023125"/>
    </source>
</evidence>
<dbReference type="InterPro" id="IPR008988">
    <property type="entry name" value="Transcriptional_repressor_C"/>
</dbReference>
<evidence type="ECO:0000256" key="1">
    <source>
        <dbReference type="ARBA" id="ARBA00004496"/>
    </source>
</evidence>
<organism evidence="9 10">
    <name type="scientific">Aceticella autotrophica</name>
    <dbReference type="NCBI Taxonomy" id="2755338"/>
    <lineage>
        <taxon>Bacteria</taxon>
        <taxon>Bacillati</taxon>
        <taxon>Bacillota</taxon>
        <taxon>Clostridia</taxon>
        <taxon>Thermoanaerobacterales</taxon>
        <taxon>Thermoanaerobacteraceae</taxon>
        <taxon>Aceticella</taxon>
    </lineage>
</organism>
<sequence>MGEILSISPALEDYLETILNLYEKNNIVRITDIAEKLNIAKASATQAVKALINLKLLKHDKYGPIELTKEGREYAERIRQRHRILKKFLIEVLNIKPEIAEKDACLMEHVVSCATMEGLVRFLENNVNLKEKKGEISVSKKHVLTLDKLSIGTRGKIIKIASEGEIRRRIMDMGLTTGAEFKVEAVAPLGDPIEISVRGYHLSLRKKEVADIYVEVI</sequence>
<reference evidence="9" key="1">
    <citation type="submission" date="2020-08" db="EMBL/GenBank/DDBJ databases">
        <title>Genomic insights into the carbon and energy metabolism of the first obligate autotrophic acetogenic bacterium Aceticella autotrophica gen. nov., sp. nov.</title>
        <authorList>
            <person name="Toshchakov S.V."/>
            <person name="Elcheninov A.G."/>
            <person name="Kublanov I.V."/>
            <person name="Frolov E.N."/>
            <person name="Lebedinsky A.V."/>
        </authorList>
    </citation>
    <scope>NUCLEOTIDE SEQUENCE</scope>
    <source>
        <strain evidence="9">3443-3Ac</strain>
    </source>
</reference>
<dbReference type="SUPFAM" id="SSF46785">
    <property type="entry name" value="Winged helix' DNA-binding domain"/>
    <property type="match status" value="1"/>
</dbReference>
<comment type="subunit">
    <text evidence="3">Homodimer.</text>
</comment>
<dbReference type="InterPro" id="IPR001367">
    <property type="entry name" value="Fe_dep_repressor"/>
</dbReference>
<feature type="domain" description="HTH dtxR-type" evidence="8">
    <location>
        <begin position="7"/>
        <end position="68"/>
    </location>
</feature>
<dbReference type="InterPro" id="IPR050536">
    <property type="entry name" value="DtxR_MntR_Metal-Reg"/>
</dbReference>
<dbReference type="Proteomes" id="UP000671913">
    <property type="component" value="Chromosome"/>
</dbReference>
<dbReference type="InterPro" id="IPR007167">
    <property type="entry name" value="Fe-transptr_FeoA-like"/>
</dbReference>
<evidence type="ECO:0000259" key="8">
    <source>
        <dbReference type="PROSITE" id="PS50944"/>
    </source>
</evidence>
<evidence type="ECO:0000256" key="5">
    <source>
        <dbReference type="ARBA" id="ARBA00023015"/>
    </source>
</evidence>
<dbReference type="SMART" id="SM00899">
    <property type="entry name" value="FeoA"/>
    <property type="match status" value="1"/>
</dbReference>
<dbReference type="Gene3D" id="2.30.30.90">
    <property type="match status" value="1"/>
</dbReference>
<dbReference type="GO" id="GO:0046983">
    <property type="term" value="F:protein dimerization activity"/>
    <property type="evidence" value="ECO:0007669"/>
    <property type="project" value="InterPro"/>
</dbReference>
<dbReference type="PROSITE" id="PS50944">
    <property type="entry name" value="HTH_DTXR"/>
    <property type="match status" value="1"/>
</dbReference>
<dbReference type="InterPro" id="IPR036421">
    <property type="entry name" value="Fe_dep_repressor_sf"/>
</dbReference>
<dbReference type="InterPro" id="IPR038157">
    <property type="entry name" value="FeoA_core_dom"/>
</dbReference>
<dbReference type="EMBL" id="CP060096">
    <property type="protein sequence ID" value="QSZ26982.1"/>
    <property type="molecule type" value="Genomic_DNA"/>
</dbReference>
<dbReference type="GO" id="GO:0003677">
    <property type="term" value="F:DNA binding"/>
    <property type="evidence" value="ECO:0007669"/>
    <property type="project" value="UniProtKB-KW"/>
</dbReference>
<gene>
    <name evidence="9" type="ORF">ACETAC_08930</name>
</gene>
<accession>A0A975GAC6</accession>
<keyword evidence="7" id="KW-0804">Transcription</keyword>
<keyword evidence="5" id="KW-0805">Transcription regulation</keyword>
<dbReference type="GO" id="GO:0005737">
    <property type="term" value="C:cytoplasm"/>
    <property type="evidence" value="ECO:0007669"/>
    <property type="project" value="UniProtKB-SubCell"/>
</dbReference>
<keyword evidence="4" id="KW-0408">Iron</keyword>
<evidence type="ECO:0000256" key="3">
    <source>
        <dbReference type="ARBA" id="ARBA00011738"/>
    </source>
</evidence>
<dbReference type="Gene3D" id="1.10.10.10">
    <property type="entry name" value="Winged helix-like DNA-binding domain superfamily/Winged helix DNA-binding domain"/>
    <property type="match status" value="1"/>
</dbReference>
<dbReference type="RefSeq" id="WP_284679673.1">
    <property type="nucleotide sequence ID" value="NZ_CP060096.1"/>
</dbReference>
<dbReference type="InterPro" id="IPR022689">
    <property type="entry name" value="Iron_dep_repressor"/>
</dbReference>
<dbReference type="Pfam" id="PF02742">
    <property type="entry name" value="Fe_dep_repr_C"/>
    <property type="match status" value="1"/>
</dbReference>
<dbReference type="PANTHER" id="PTHR33238:SF7">
    <property type="entry name" value="IRON-DEPENDENT TRANSCRIPTIONAL REGULATOR"/>
    <property type="match status" value="1"/>
</dbReference>
<dbReference type="AlphaFoldDB" id="A0A975GAC6"/>
<comment type="similarity">
    <text evidence="2">Belongs to the DtxR/MntR family.</text>
</comment>
<dbReference type="Gene3D" id="1.10.60.10">
    <property type="entry name" value="Iron dependent repressor, metal binding and dimerisation domain"/>
    <property type="match status" value="1"/>
</dbReference>
<dbReference type="InterPro" id="IPR022687">
    <property type="entry name" value="HTH_DTXR"/>
</dbReference>
<dbReference type="Pfam" id="PF04023">
    <property type="entry name" value="FeoA"/>
    <property type="match status" value="1"/>
</dbReference>
<dbReference type="InterPro" id="IPR036390">
    <property type="entry name" value="WH_DNA-bd_sf"/>
</dbReference>
<keyword evidence="10" id="KW-1185">Reference proteome</keyword>
<dbReference type="SUPFAM" id="SSF47979">
    <property type="entry name" value="Iron-dependent repressor protein, dimerization domain"/>
    <property type="match status" value="1"/>
</dbReference>
<proteinExistence type="inferred from homology"/>
<dbReference type="SMART" id="SM00529">
    <property type="entry name" value="HTH_DTXR"/>
    <property type="match status" value="1"/>
</dbReference>
<dbReference type="InterPro" id="IPR036388">
    <property type="entry name" value="WH-like_DNA-bd_sf"/>
</dbReference>
<dbReference type="Pfam" id="PF01325">
    <property type="entry name" value="Fe_dep_repress"/>
    <property type="match status" value="1"/>
</dbReference>
<dbReference type="GO" id="GO:0046914">
    <property type="term" value="F:transition metal ion binding"/>
    <property type="evidence" value="ECO:0007669"/>
    <property type="project" value="InterPro"/>
</dbReference>
<name>A0A975GAC6_9THEO</name>